<sequence length="164" mass="17717">MFLLQSTFAKPKVADMLEGHRLVRIGKDFSHASLWVRPIELQCLGFYAVAEAAGANATDQAGQADWIFTAKGARICDGQWERPPVLFRAQAPVSGRAQALGPGLVEVFGRVQGLSFPLQVLRSPLHRARGAGRVLGKGAMLAQAQALFWGQAQAVVAYFLNSDN</sequence>
<comment type="caution">
    <text evidence="1">The sequence shown here is derived from an EMBL/GenBank/DDBJ whole genome shotgun (WGS) entry which is preliminary data.</text>
</comment>
<protein>
    <recommendedName>
        <fullName evidence="3">Altered inheritance of mitochondria protein 24, mitochondrial</fullName>
    </recommendedName>
</protein>
<dbReference type="Proteomes" id="UP001189429">
    <property type="component" value="Unassembled WGS sequence"/>
</dbReference>
<proteinExistence type="predicted"/>
<organism evidence="1 2">
    <name type="scientific">Prorocentrum cordatum</name>
    <dbReference type="NCBI Taxonomy" id="2364126"/>
    <lineage>
        <taxon>Eukaryota</taxon>
        <taxon>Sar</taxon>
        <taxon>Alveolata</taxon>
        <taxon>Dinophyceae</taxon>
        <taxon>Prorocentrales</taxon>
        <taxon>Prorocentraceae</taxon>
        <taxon>Prorocentrum</taxon>
    </lineage>
</organism>
<name>A0ABN9SM23_9DINO</name>
<keyword evidence="2" id="KW-1185">Reference proteome</keyword>
<reference evidence="1" key="1">
    <citation type="submission" date="2023-10" db="EMBL/GenBank/DDBJ databases">
        <authorList>
            <person name="Chen Y."/>
            <person name="Shah S."/>
            <person name="Dougan E. K."/>
            <person name="Thang M."/>
            <person name="Chan C."/>
        </authorList>
    </citation>
    <scope>NUCLEOTIDE SEQUENCE [LARGE SCALE GENOMIC DNA]</scope>
</reference>
<dbReference type="EMBL" id="CAUYUJ010011903">
    <property type="protein sequence ID" value="CAK0832862.1"/>
    <property type="molecule type" value="Genomic_DNA"/>
</dbReference>
<evidence type="ECO:0000313" key="2">
    <source>
        <dbReference type="Proteomes" id="UP001189429"/>
    </source>
</evidence>
<evidence type="ECO:0000313" key="1">
    <source>
        <dbReference type="EMBL" id="CAK0832862.1"/>
    </source>
</evidence>
<evidence type="ECO:0008006" key="3">
    <source>
        <dbReference type="Google" id="ProtNLM"/>
    </source>
</evidence>
<accession>A0ABN9SM23</accession>
<gene>
    <name evidence="1" type="ORF">PCOR1329_LOCUS30740</name>
</gene>